<name>A0A2K1K1F5_PHYPA</name>
<evidence type="ECO:0000313" key="1">
    <source>
        <dbReference type="EMBL" id="PNR47613.1"/>
    </source>
</evidence>
<sequence>MGASSHVLLVKNQRRTFHVRRSIIWRFEVRRWALRFDWPDVFQGKQRSASTA</sequence>
<evidence type="ECO:0000313" key="3">
    <source>
        <dbReference type="Proteomes" id="UP000006727"/>
    </source>
</evidence>
<dbReference type="EMBL" id="ABEU02000009">
    <property type="protein sequence ID" value="PNR47613.1"/>
    <property type="molecule type" value="Genomic_DNA"/>
</dbReference>
<dbReference type="Proteomes" id="UP000006727">
    <property type="component" value="Chromosome 9"/>
</dbReference>
<gene>
    <name evidence="1" type="ORF">PHYPA_012086</name>
</gene>
<keyword evidence="3" id="KW-1185">Reference proteome</keyword>
<reference evidence="1 3" key="1">
    <citation type="journal article" date="2008" name="Science">
        <title>The Physcomitrella genome reveals evolutionary insights into the conquest of land by plants.</title>
        <authorList>
            <person name="Rensing S."/>
            <person name="Lang D."/>
            <person name="Zimmer A."/>
            <person name="Terry A."/>
            <person name="Salamov A."/>
            <person name="Shapiro H."/>
            <person name="Nishiyama T."/>
            <person name="Perroud P.-F."/>
            <person name="Lindquist E."/>
            <person name="Kamisugi Y."/>
            <person name="Tanahashi T."/>
            <person name="Sakakibara K."/>
            <person name="Fujita T."/>
            <person name="Oishi K."/>
            <person name="Shin-I T."/>
            <person name="Kuroki Y."/>
            <person name="Toyoda A."/>
            <person name="Suzuki Y."/>
            <person name="Hashimoto A."/>
            <person name="Yamaguchi K."/>
            <person name="Sugano A."/>
            <person name="Kohara Y."/>
            <person name="Fujiyama A."/>
            <person name="Anterola A."/>
            <person name="Aoki S."/>
            <person name="Ashton N."/>
            <person name="Barbazuk W.B."/>
            <person name="Barker E."/>
            <person name="Bennetzen J."/>
            <person name="Bezanilla M."/>
            <person name="Blankenship R."/>
            <person name="Cho S.H."/>
            <person name="Dutcher S."/>
            <person name="Estelle M."/>
            <person name="Fawcett J.A."/>
            <person name="Gundlach H."/>
            <person name="Hanada K."/>
            <person name="Heyl A."/>
            <person name="Hicks K.A."/>
            <person name="Hugh J."/>
            <person name="Lohr M."/>
            <person name="Mayer K."/>
            <person name="Melkozernov A."/>
            <person name="Murata T."/>
            <person name="Nelson D."/>
            <person name="Pils B."/>
            <person name="Prigge M."/>
            <person name="Reiss B."/>
            <person name="Renner T."/>
            <person name="Rombauts S."/>
            <person name="Rushton P."/>
            <person name="Sanderfoot A."/>
            <person name="Schween G."/>
            <person name="Shiu S.-H."/>
            <person name="Stueber K."/>
            <person name="Theodoulou F.L."/>
            <person name="Tu H."/>
            <person name="Van de Peer Y."/>
            <person name="Verrier P.J."/>
            <person name="Waters E."/>
            <person name="Wood A."/>
            <person name="Yang L."/>
            <person name="Cove D."/>
            <person name="Cuming A."/>
            <person name="Hasebe M."/>
            <person name="Lucas S."/>
            <person name="Mishler D.B."/>
            <person name="Reski R."/>
            <person name="Grigoriev I."/>
            <person name="Quatrano R.S."/>
            <person name="Boore J.L."/>
        </authorList>
    </citation>
    <scope>NUCLEOTIDE SEQUENCE [LARGE SCALE GENOMIC DNA]</scope>
    <source>
        <strain evidence="2 3">cv. Gransden 2004</strain>
    </source>
</reference>
<reference evidence="1 3" key="2">
    <citation type="journal article" date="2018" name="Plant J.">
        <title>The Physcomitrella patens chromosome-scale assembly reveals moss genome structure and evolution.</title>
        <authorList>
            <person name="Lang D."/>
            <person name="Ullrich K.K."/>
            <person name="Murat F."/>
            <person name="Fuchs J."/>
            <person name="Jenkins J."/>
            <person name="Haas F.B."/>
            <person name="Piednoel M."/>
            <person name="Gundlach H."/>
            <person name="Van Bel M."/>
            <person name="Meyberg R."/>
            <person name="Vives C."/>
            <person name="Morata J."/>
            <person name="Symeonidi A."/>
            <person name="Hiss M."/>
            <person name="Muchero W."/>
            <person name="Kamisugi Y."/>
            <person name="Saleh O."/>
            <person name="Blanc G."/>
            <person name="Decker E.L."/>
            <person name="van Gessel N."/>
            <person name="Grimwood J."/>
            <person name="Hayes R.D."/>
            <person name="Graham S.W."/>
            <person name="Gunter L.E."/>
            <person name="McDaniel S.F."/>
            <person name="Hoernstein S.N.W."/>
            <person name="Larsson A."/>
            <person name="Li F.W."/>
            <person name="Perroud P.F."/>
            <person name="Phillips J."/>
            <person name="Ranjan P."/>
            <person name="Rokshar D.S."/>
            <person name="Rothfels C.J."/>
            <person name="Schneider L."/>
            <person name="Shu S."/>
            <person name="Stevenson D.W."/>
            <person name="Thummler F."/>
            <person name="Tillich M."/>
            <person name="Villarreal Aguilar J.C."/>
            <person name="Widiez T."/>
            <person name="Wong G.K."/>
            <person name="Wymore A."/>
            <person name="Zhang Y."/>
            <person name="Zimmer A.D."/>
            <person name="Quatrano R.S."/>
            <person name="Mayer K.F.X."/>
            <person name="Goodstein D."/>
            <person name="Casacuberta J.M."/>
            <person name="Vandepoele K."/>
            <person name="Reski R."/>
            <person name="Cuming A.C."/>
            <person name="Tuskan G.A."/>
            <person name="Maumus F."/>
            <person name="Salse J."/>
            <person name="Schmutz J."/>
            <person name="Rensing S.A."/>
        </authorList>
    </citation>
    <scope>NUCLEOTIDE SEQUENCE [LARGE SCALE GENOMIC DNA]</scope>
    <source>
        <strain evidence="2 3">cv. Gransden 2004</strain>
    </source>
</reference>
<protein>
    <submittedName>
        <fullName evidence="1 2">Uncharacterized protein</fullName>
    </submittedName>
</protein>
<dbReference type="Gramene" id="Pp3c9_760V3.1">
    <property type="protein sequence ID" value="Pp3c9_760V3.1"/>
    <property type="gene ID" value="Pp3c9_760"/>
</dbReference>
<dbReference type="EnsemblPlants" id="Pp3c9_760V3.1">
    <property type="protein sequence ID" value="Pp3c9_760V3.1"/>
    <property type="gene ID" value="Pp3c9_760"/>
</dbReference>
<dbReference type="AlphaFoldDB" id="A0A2K1K1F5"/>
<dbReference type="PaxDb" id="3218-PP1S90_59V6.1"/>
<reference evidence="2" key="3">
    <citation type="submission" date="2020-12" db="UniProtKB">
        <authorList>
            <consortium name="EnsemblPlants"/>
        </authorList>
    </citation>
    <scope>IDENTIFICATION</scope>
</reference>
<organism evidence="1">
    <name type="scientific">Physcomitrium patens</name>
    <name type="common">Spreading-leaved earth moss</name>
    <name type="synonym">Physcomitrella patens</name>
    <dbReference type="NCBI Taxonomy" id="3218"/>
    <lineage>
        <taxon>Eukaryota</taxon>
        <taxon>Viridiplantae</taxon>
        <taxon>Streptophyta</taxon>
        <taxon>Embryophyta</taxon>
        <taxon>Bryophyta</taxon>
        <taxon>Bryophytina</taxon>
        <taxon>Bryopsida</taxon>
        <taxon>Funariidae</taxon>
        <taxon>Funariales</taxon>
        <taxon>Funariaceae</taxon>
        <taxon>Physcomitrium</taxon>
    </lineage>
</organism>
<evidence type="ECO:0000313" key="2">
    <source>
        <dbReference type="EnsemblPlants" id="Pp3c9_760V3.1"/>
    </source>
</evidence>
<dbReference type="Gramene" id="Pp3c9_760V3.3">
    <property type="protein sequence ID" value="Pp3c9_760V3.3"/>
    <property type="gene ID" value="Pp3c9_760"/>
</dbReference>
<dbReference type="EnsemblPlants" id="Pp3c9_760V3.3">
    <property type="protein sequence ID" value="Pp3c9_760V3.3"/>
    <property type="gene ID" value="Pp3c9_760"/>
</dbReference>
<accession>A0A2K1K1F5</accession>
<proteinExistence type="predicted"/>